<evidence type="ECO:0000259" key="2">
    <source>
        <dbReference type="Pfam" id="PF13439"/>
    </source>
</evidence>
<keyword evidence="4" id="KW-1185">Reference proteome</keyword>
<protein>
    <submittedName>
        <fullName evidence="3">Glycosyltransferase</fullName>
    </submittedName>
</protein>
<feature type="domain" description="Glycosyl transferase family 1" evidence="1">
    <location>
        <begin position="197"/>
        <end position="343"/>
    </location>
</feature>
<gene>
    <name evidence="3" type="ORF">FN960_03170</name>
</gene>
<name>A0A554A4E8_9BACI</name>
<dbReference type="PANTHER" id="PTHR12526">
    <property type="entry name" value="GLYCOSYLTRANSFERASE"/>
    <property type="match status" value="1"/>
</dbReference>
<dbReference type="AlphaFoldDB" id="A0A554A4E8"/>
<organism evidence="3 4">
    <name type="scientific">Alkalicoccobacillus porphyridii</name>
    <dbReference type="NCBI Taxonomy" id="2597270"/>
    <lineage>
        <taxon>Bacteria</taxon>
        <taxon>Bacillati</taxon>
        <taxon>Bacillota</taxon>
        <taxon>Bacilli</taxon>
        <taxon>Bacillales</taxon>
        <taxon>Bacillaceae</taxon>
        <taxon>Alkalicoccobacillus</taxon>
    </lineage>
</organism>
<evidence type="ECO:0000259" key="1">
    <source>
        <dbReference type="Pfam" id="PF00534"/>
    </source>
</evidence>
<evidence type="ECO:0000313" key="4">
    <source>
        <dbReference type="Proteomes" id="UP000318521"/>
    </source>
</evidence>
<sequence length="372" mass="43032">MIFIKILHVINRLSPGGAQRLLIDTVRLMNQKNNIETDILLLSDEKNIFKDEIIKTGINVKSIKLQSVYNPLNSLYIRNFIKEGDYDLVHVHLFPSNYWVSLASKSLLKSKTKFLTTEHSTHNKRRDKLYLRHLEKFIYRSYSKVISISDHTQKNLISWLKPKREDYNKFAVVHNGVDVKKFKVAKPYYKREIINHFTEETKLLCMVGSFSPQKDQETLIKAMIQLPREVHLLLIGDGKKKVEQEQLAKNLKVDERVHFLGVRNDVDRVFKTVDIILVSSNWEGFGLVAAEGMAAGKPVIASDVPGLNEVVQDAGLFFNKGDTQELTYNINNLLNNHKLYHDVLERCSQKAEMFSIELLVEKYLKEYKSIIS</sequence>
<dbReference type="OrthoDB" id="9787617at2"/>
<evidence type="ECO:0000313" key="3">
    <source>
        <dbReference type="EMBL" id="TSB48569.1"/>
    </source>
</evidence>
<dbReference type="Pfam" id="PF00534">
    <property type="entry name" value="Glycos_transf_1"/>
    <property type="match status" value="1"/>
</dbReference>
<dbReference type="Gene3D" id="3.40.50.2000">
    <property type="entry name" value="Glycogen Phosphorylase B"/>
    <property type="match status" value="2"/>
</dbReference>
<accession>A0A554A4E8</accession>
<reference evidence="3 4" key="1">
    <citation type="submission" date="2019-07" db="EMBL/GenBank/DDBJ databases">
        <authorList>
            <person name="Park Y.J."/>
            <person name="Jeong S.E."/>
            <person name="Jung H.S."/>
        </authorList>
    </citation>
    <scope>NUCLEOTIDE SEQUENCE [LARGE SCALE GENOMIC DNA]</scope>
    <source>
        <strain evidence="4">P16(2019)</strain>
    </source>
</reference>
<proteinExistence type="predicted"/>
<dbReference type="SUPFAM" id="SSF53756">
    <property type="entry name" value="UDP-Glycosyltransferase/glycogen phosphorylase"/>
    <property type="match status" value="1"/>
</dbReference>
<dbReference type="Pfam" id="PF13439">
    <property type="entry name" value="Glyco_transf_4"/>
    <property type="match status" value="1"/>
</dbReference>
<keyword evidence="3" id="KW-0808">Transferase</keyword>
<dbReference type="InterPro" id="IPR028098">
    <property type="entry name" value="Glyco_trans_4-like_N"/>
</dbReference>
<dbReference type="PANTHER" id="PTHR12526:SF630">
    <property type="entry name" value="GLYCOSYLTRANSFERASE"/>
    <property type="match status" value="1"/>
</dbReference>
<dbReference type="InterPro" id="IPR001296">
    <property type="entry name" value="Glyco_trans_1"/>
</dbReference>
<dbReference type="RefSeq" id="WP_143846913.1">
    <property type="nucleotide sequence ID" value="NZ_VLXZ01000001.1"/>
</dbReference>
<feature type="domain" description="Glycosyltransferase subfamily 4-like N-terminal" evidence="2">
    <location>
        <begin position="15"/>
        <end position="180"/>
    </location>
</feature>
<dbReference type="EMBL" id="VLXZ01000001">
    <property type="protein sequence ID" value="TSB48569.1"/>
    <property type="molecule type" value="Genomic_DNA"/>
</dbReference>
<dbReference type="GO" id="GO:0016757">
    <property type="term" value="F:glycosyltransferase activity"/>
    <property type="evidence" value="ECO:0007669"/>
    <property type="project" value="InterPro"/>
</dbReference>
<comment type="caution">
    <text evidence="3">The sequence shown here is derived from an EMBL/GenBank/DDBJ whole genome shotgun (WGS) entry which is preliminary data.</text>
</comment>
<dbReference type="Proteomes" id="UP000318521">
    <property type="component" value="Unassembled WGS sequence"/>
</dbReference>